<dbReference type="PANTHER" id="PTHR42942">
    <property type="entry name" value="6-O-METHYLGUANINE DNA METHYLTRANSFERASE"/>
    <property type="match status" value="1"/>
</dbReference>
<evidence type="ECO:0000313" key="4">
    <source>
        <dbReference type="Proteomes" id="UP000315628"/>
    </source>
</evidence>
<dbReference type="GO" id="GO:0003824">
    <property type="term" value="F:catalytic activity"/>
    <property type="evidence" value="ECO:0007669"/>
    <property type="project" value="InterPro"/>
</dbReference>
<proteinExistence type="predicted"/>
<sequence>MDDVLVERVLRAVELVPAGRVVSYGDLAALTGIGPRQVGSIMRHYGSNVTWWRVLSASGDLPAPLREEAFARWEKEGIAPKPNRLGCRIADYRVDLEWLAQEHALACVDLTSKDG</sequence>
<keyword evidence="1" id="KW-0227">DNA damage</keyword>
<dbReference type="OrthoDB" id="9132167at2"/>
<dbReference type="InterPro" id="IPR036388">
    <property type="entry name" value="WH-like_DNA-bd_sf"/>
</dbReference>
<dbReference type="Gene3D" id="1.10.10.10">
    <property type="entry name" value="Winged helix-like DNA-binding domain superfamily/Winged helix DNA-binding domain"/>
    <property type="match status" value="1"/>
</dbReference>
<dbReference type="InterPro" id="IPR014048">
    <property type="entry name" value="MethylDNA_cys_MeTrfase_DNA-bd"/>
</dbReference>
<keyword evidence="4" id="KW-1185">Reference proteome</keyword>
<evidence type="ECO:0000256" key="1">
    <source>
        <dbReference type="ARBA" id="ARBA00022763"/>
    </source>
</evidence>
<dbReference type="Proteomes" id="UP000315628">
    <property type="component" value="Unassembled WGS sequence"/>
</dbReference>
<dbReference type="InterPro" id="IPR052520">
    <property type="entry name" value="ATL_DNA_repair"/>
</dbReference>
<dbReference type="PANTHER" id="PTHR42942:SF1">
    <property type="entry name" value="ALKYLTRANSFERASE-LIKE PROTEIN 1"/>
    <property type="match status" value="1"/>
</dbReference>
<accession>A0A560WGZ2</accession>
<evidence type="ECO:0000313" key="3">
    <source>
        <dbReference type="EMBL" id="TWD16838.1"/>
    </source>
</evidence>
<reference evidence="3 4" key="1">
    <citation type="submission" date="2019-06" db="EMBL/GenBank/DDBJ databases">
        <title>Sequencing the genomes of 1000 actinobacteria strains.</title>
        <authorList>
            <person name="Klenk H.-P."/>
        </authorList>
    </citation>
    <scope>NUCLEOTIDE SEQUENCE [LARGE SCALE GENOMIC DNA]</scope>
    <source>
        <strain evidence="3 4">DSM 18935</strain>
    </source>
</reference>
<dbReference type="SUPFAM" id="SSF46767">
    <property type="entry name" value="Methylated DNA-protein cysteine methyltransferase, C-terminal domain"/>
    <property type="match status" value="1"/>
</dbReference>
<feature type="domain" description="Methylated-DNA-[protein]-cysteine S-methyltransferase DNA binding" evidence="2">
    <location>
        <begin position="7"/>
        <end position="63"/>
    </location>
</feature>
<organism evidence="3 4">
    <name type="scientific">Marihabitans asiaticum</name>
    <dbReference type="NCBI Taxonomy" id="415218"/>
    <lineage>
        <taxon>Bacteria</taxon>
        <taxon>Bacillati</taxon>
        <taxon>Actinomycetota</taxon>
        <taxon>Actinomycetes</taxon>
        <taxon>Micrococcales</taxon>
        <taxon>Intrasporangiaceae</taxon>
        <taxon>Marihabitans</taxon>
    </lineage>
</organism>
<dbReference type="RefSeq" id="WP_144855120.1">
    <property type="nucleotide sequence ID" value="NZ_BAAAYT010000002.1"/>
</dbReference>
<dbReference type="AlphaFoldDB" id="A0A560WGZ2"/>
<evidence type="ECO:0000259" key="2">
    <source>
        <dbReference type="Pfam" id="PF01035"/>
    </source>
</evidence>
<dbReference type="InterPro" id="IPR036217">
    <property type="entry name" value="MethylDNA_cys_MeTrfase_DNAb"/>
</dbReference>
<comment type="caution">
    <text evidence="3">The sequence shown here is derived from an EMBL/GenBank/DDBJ whole genome shotgun (WGS) entry which is preliminary data.</text>
</comment>
<name>A0A560WGZ2_9MICO</name>
<dbReference type="GO" id="GO:0006281">
    <property type="term" value="P:DNA repair"/>
    <property type="evidence" value="ECO:0007669"/>
    <property type="project" value="InterPro"/>
</dbReference>
<gene>
    <name evidence="3" type="ORF">FB557_0381</name>
</gene>
<dbReference type="EMBL" id="VIUW01000001">
    <property type="protein sequence ID" value="TWD16838.1"/>
    <property type="molecule type" value="Genomic_DNA"/>
</dbReference>
<protein>
    <submittedName>
        <fullName evidence="3">Alkylated DNA nucleotide flippase Atl1</fullName>
    </submittedName>
</protein>
<dbReference type="Pfam" id="PF01035">
    <property type="entry name" value="DNA_binding_1"/>
    <property type="match status" value="1"/>
</dbReference>